<keyword evidence="2" id="KW-0472">Membrane</keyword>
<evidence type="ECO:0000313" key="3">
    <source>
        <dbReference type="EMBL" id="KAJ8305554.1"/>
    </source>
</evidence>
<protein>
    <submittedName>
        <fullName evidence="3">Uncharacterized protein</fullName>
    </submittedName>
</protein>
<dbReference type="PANTHER" id="PTHR24043:SF8">
    <property type="entry name" value="EGF-LIKE DOMAIN-CONTAINING PROTEIN"/>
    <property type="match status" value="1"/>
</dbReference>
<dbReference type="Proteomes" id="UP001217089">
    <property type="component" value="Unassembled WGS sequence"/>
</dbReference>
<reference evidence="3 4" key="1">
    <citation type="submission" date="2022-12" db="EMBL/GenBank/DDBJ databases">
        <title>Chromosome-level genome of Tegillarca granosa.</title>
        <authorList>
            <person name="Kim J."/>
        </authorList>
    </citation>
    <scope>NUCLEOTIDE SEQUENCE [LARGE SCALE GENOMIC DNA]</scope>
    <source>
        <strain evidence="3">Teg-2019</strain>
        <tissue evidence="3">Adductor muscle</tissue>
    </source>
</reference>
<accession>A0ABQ9EJV2</accession>
<proteinExistence type="predicted"/>
<keyword evidence="2" id="KW-1133">Transmembrane helix</keyword>
<feature type="transmembrane region" description="Helical" evidence="2">
    <location>
        <begin position="185"/>
        <end position="206"/>
    </location>
</feature>
<sequence length="214" mass="22718">MAGYSLYISDIPDIQSGHLCYRHSGNELPPSDIQQKCNLIGQYLTIYNMRNGTQPSTYSNDSLLILCEVQANECSAGFYGNTCNKTCGNCVNEATCNHVSGNCPGVIPRCRNGWKGEQCQTECEQNEFGADCSGRCGQCLNVTTCNPINGSCQYGCQDGWIGQNCEMNTAALGGQEVPVLQNAGIIFGASAGGLVLITSIVVAAVLRSCCIAIA</sequence>
<dbReference type="PANTHER" id="PTHR24043">
    <property type="entry name" value="SCAVENGER RECEPTOR CLASS F"/>
    <property type="match status" value="1"/>
</dbReference>
<dbReference type="Gene3D" id="2.170.300.10">
    <property type="entry name" value="Tie2 ligand-binding domain superfamily"/>
    <property type="match status" value="1"/>
</dbReference>
<evidence type="ECO:0000256" key="2">
    <source>
        <dbReference type="SAM" id="Phobius"/>
    </source>
</evidence>
<organism evidence="3 4">
    <name type="scientific">Tegillarca granosa</name>
    <name type="common">Malaysian cockle</name>
    <name type="synonym">Anadara granosa</name>
    <dbReference type="NCBI Taxonomy" id="220873"/>
    <lineage>
        <taxon>Eukaryota</taxon>
        <taxon>Metazoa</taxon>
        <taxon>Spiralia</taxon>
        <taxon>Lophotrochozoa</taxon>
        <taxon>Mollusca</taxon>
        <taxon>Bivalvia</taxon>
        <taxon>Autobranchia</taxon>
        <taxon>Pteriomorphia</taxon>
        <taxon>Arcoida</taxon>
        <taxon>Arcoidea</taxon>
        <taxon>Arcidae</taxon>
        <taxon>Tegillarca</taxon>
    </lineage>
</organism>
<keyword evidence="4" id="KW-1185">Reference proteome</keyword>
<gene>
    <name evidence="3" type="ORF">KUTeg_016099</name>
</gene>
<name>A0ABQ9EJV2_TEGGR</name>
<keyword evidence="2" id="KW-0812">Transmembrane</keyword>
<dbReference type="InterPro" id="IPR042635">
    <property type="entry name" value="MEGF10/SREC1/2-like"/>
</dbReference>
<dbReference type="EMBL" id="JARBDR010000813">
    <property type="protein sequence ID" value="KAJ8305554.1"/>
    <property type="molecule type" value="Genomic_DNA"/>
</dbReference>
<evidence type="ECO:0000313" key="4">
    <source>
        <dbReference type="Proteomes" id="UP001217089"/>
    </source>
</evidence>
<comment type="caution">
    <text evidence="3">The sequence shown here is derived from an EMBL/GenBank/DDBJ whole genome shotgun (WGS) entry which is preliminary data.</text>
</comment>
<keyword evidence="1" id="KW-0245">EGF-like domain</keyword>
<evidence type="ECO:0000256" key="1">
    <source>
        <dbReference type="ARBA" id="ARBA00022536"/>
    </source>
</evidence>